<sequence length="104" mass="11633">MPTRLFKHTSNLGGLTGKQRAKPRYYTTAEAVAPPSEAEDQEGQKPSSHPTTVQKSNEDVLVRFKHGSQRWLLLLGFFCFTNTTDEEDHSRPAVSCGRETLKGQ</sequence>
<name>A0ACB8ERZ6_9SAUR</name>
<accession>A0ACB8ERZ6</accession>
<reference evidence="1" key="1">
    <citation type="submission" date="2021-08" db="EMBL/GenBank/DDBJ databases">
        <title>The first chromosome-level gecko genome reveals the dynamic sex chromosomes of Neotropical dwarf geckos (Sphaerodactylidae: Sphaerodactylus).</title>
        <authorList>
            <person name="Pinto B.J."/>
            <person name="Keating S.E."/>
            <person name="Gamble T."/>
        </authorList>
    </citation>
    <scope>NUCLEOTIDE SEQUENCE</scope>
    <source>
        <strain evidence="1">TG3544</strain>
    </source>
</reference>
<proteinExistence type="predicted"/>
<evidence type="ECO:0000313" key="2">
    <source>
        <dbReference type="Proteomes" id="UP000827872"/>
    </source>
</evidence>
<protein>
    <submittedName>
        <fullName evidence="1">Uncharacterized protein</fullName>
    </submittedName>
</protein>
<dbReference type="Proteomes" id="UP000827872">
    <property type="component" value="Linkage Group LG07"/>
</dbReference>
<dbReference type="EMBL" id="CM037620">
    <property type="protein sequence ID" value="KAH7995547.1"/>
    <property type="molecule type" value="Genomic_DNA"/>
</dbReference>
<keyword evidence="2" id="KW-1185">Reference proteome</keyword>
<organism evidence="1 2">
    <name type="scientific">Sphaerodactylus townsendi</name>
    <dbReference type="NCBI Taxonomy" id="933632"/>
    <lineage>
        <taxon>Eukaryota</taxon>
        <taxon>Metazoa</taxon>
        <taxon>Chordata</taxon>
        <taxon>Craniata</taxon>
        <taxon>Vertebrata</taxon>
        <taxon>Euteleostomi</taxon>
        <taxon>Lepidosauria</taxon>
        <taxon>Squamata</taxon>
        <taxon>Bifurcata</taxon>
        <taxon>Gekkota</taxon>
        <taxon>Sphaerodactylidae</taxon>
        <taxon>Sphaerodactylus</taxon>
    </lineage>
</organism>
<comment type="caution">
    <text evidence="1">The sequence shown here is derived from an EMBL/GenBank/DDBJ whole genome shotgun (WGS) entry which is preliminary data.</text>
</comment>
<evidence type="ECO:0000313" key="1">
    <source>
        <dbReference type="EMBL" id="KAH7995547.1"/>
    </source>
</evidence>
<gene>
    <name evidence="1" type="ORF">K3G42_026176</name>
</gene>